<dbReference type="EMBL" id="DSFC01000190">
    <property type="protein sequence ID" value="HEV09419.1"/>
    <property type="molecule type" value="Genomic_DNA"/>
</dbReference>
<proteinExistence type="predicted"/>
<comment type="caution">
    <text evidence="1">The sequence shown here is derived from an EMBL/GenBank/DDBJ whole genome shotgun (WGS) entry which is preliminary data.</text>
</comment>
<sequence length="119" mass="13621">MGSAKVETLLQNLKNLLLKEKECIIKAINDTKSTEELNRIVEEKHNILMQLAQFEVEDFKGYEDLVYDIQQLSRTNMILAESNLKFIESVFESIFEQTSTYLSDGQVKSKSSGIINKKA</sequence>
<dbReference type="Proteomes" id="UP000885621">
    <property type="component" value="Unassembled WGS sequence"/>
</dbReference>
<evidence type="ECO:0008006" key="2">
    <source>
        <dbReference type="Google" id="ProtNLM"/>
    </source>
</evidence>
<evidence type="ECO:0000313" key="1">
    <source>
        <dbReference type="EMBL" id="HEV09419.1"/>
    </source>
</evidence>
<name>A0A831YE94_9AQUI</name>
<organism evidence="1">
    <name type="scientific">Sulfurihydrogenibium azorense</name>
    <dbReference type="NCBI Taxonomy" id="309806"/>
    <lineage>
        <taxon>Bacteria</taxon>
        <taxon>Pseudomonadati</taxon>
        <taxon>Aquificota</taxon>
        <taxon>Aquificia</taxon>
        <taxon>Aquificales</taxon>
        <taxon>Hydrogenothermaceae</taxon>
        <taxon>Sulfurihydrogenibium</taxon>
    </lineage>
</organism>
<gene>
    <name evidence="1" type="ORF">ENO34_03340</name>
</gene>
<protein>
    <recommendedName>
        <fullName evidence="2">FlgN protein</fullName>
    </recommendedName>
</protein>
<dbReference type="AlphaFoldDB" id="A0A831YE94"/>
<accession>A0A831YE94</accession>
<reference evidence="1" key="1">
    <citation type="journal article" date="2020" name="mSystems">
        <title>Genome- and Community-Level Interaction Insights into Carbon Utilization and Element Cycling Functions of Hydrothermarchaeota in Hydrothermal Sediment.</title>
        <authorList>
            <person name="Zhou Z."/>
            <person name="Liu Y."/>
            <person name="Xu W."/>
            <person name="Pan J."/>
            <person name="Luo Z.H."/>
            <person name="Li M."/>
        </authorList>
    </citation>
    <scope>NUCLEOTIDE SEQUENCE [LARGE SCALE GENOMIC DNA]</scope>
    <source>
        <strain evidence="1">SpSt-1257</strain>
    </source>
</reference>